<organism evidence="3">
    <name type="scientific">Soboliphyme baturini</name>
    <dbReference type="NCBI Taxonomy" id="241478"/>
    <lineage>
        <taxon>Eukaryota</taxon>
        <taxon>Metazoa</taxon>
        <taxon>Ecdysozoa</taxon>
        <taxon>Nematoda</taxon>
        <taxon>Enoplea</taxon>
        <taxon>Dorylaimia</taxon>
        <taxon>Dioctophymatida</taxon>
        <taxon>Dioctophymatoidea</taxon>
        <taxon>Soboliphymatidae</taxon>
        <taxon>Soboliphyme</taxon>
    </lineage>
</organism>
<evidence type="ECO:0000313" key="3">
    <source>
        <dbReference type="WBParaSite" id="SBAD_0001088401-mRNA-1"/>
    </source>
</evidence>
<dbReference type="EMBL" id="UZAM01014197">
    <property type="protein sequence ID" value="VDP32500.1"/>
    <property type="molecule type" value="Genomic_DNA"/>
</dbReference>
<evidence type="ECO:0000313" key="1">
    <source>
        <dbReference type="EMBL" id="VDP32500.1"/>
    </source>
</evidence>
<protein>
    <submittedName>
        <fullName evidence="3">DUF2188 domain-containing protein</fullName>
    </submittedName>
</protein>
<gene>
    <name evidence="1" type="ORF">SBAD_LOCUS10517</name>
</gene>
<name>A0A183J3S0_9BILA</name>
<dbReference type="Proteomes" id="UP000270296">
    <property type="component" value="Unassembled WGS sequence"/>
</dbReference>
<accession>A0A183J3S0</accession>
<dbReference type="AlphaFoldDB" id="A0A183J3S0"/>
<keyword evidence="2" id="KW-1185">Reference proteome</keyword>
<proteinExistence type="predicted"/>
<reference evidence="3" key="1">
    <citation type="submission" date="2016-06" db="UniProtKB">
        <authorList>
            <consortium name="WormBaseParasite"/>
        </authorList>
    </citation>
    <scope>IDENTIFICATION</scope>
</reference>
<sequence>MMNTEEGNRVTEHRRCDGNRSTVELVTELCNDRGWAARRYVLVATGSTKVLDSSEVARHAKTNPWARHGTATKEHRNC</sequence>
<dbReference type="WBParaSite" id="SBAD_0001088401-mRNA-1">
    <property type="protein sequence ID" value="SBAD_0001088401-mRNA-1"/>
    <property type="gene ID" value="SBAD_0001088401"/>
</dbReference>
<evidence type="ECO:0000313" key="2">
    <source>
        <dbReference type="Proteomes" id="UP000270296"/>
    </source>
</evidence>
<reference evidence="1 2" key="2">
    <citation type="submission" date="2018-11" db="EMBL/GenBank/DDBJ databases">
        <authorList>
            <consortium name="Pathogen Informatics"/>
        </authorList>
    </citation>
    <scope>NUCLEOTIDE SEQUENCE [LARGE SCALE GENOMIC DNA]</scope>
</reference>